<dbReference type="AlphaFoldDB" id="A0A8G2C4H7"/>
<sequence>MNTSQEERDGNTAHSESQEKALEAQWRELCRRCNELRRDPRSWWARIVGDAETVPRVDETGITVRLRGNVFAEVCLHGPALQCRIAPEHLLLSHPGTRAVLGDTDAVPRQRQVECLADLARFHDRVRRRVCRHEDRRAAILDRLFLRHSCVLAVDAALPSGRADLVVLSPRGTAVFFLLRRYQDGDLRLAGRGGIVWRMHELGRLLADKPVMDSWFHDFLERSRALETPHLKRYRFAGNPVIHPRVRLLIVDFDHAQRLGGLPSLRADLEVGLDHTAARGDIHCIGDAGNISYTTLFSGI</sequence>
<dbReference type="EMBL" id="FOTO01000010">
    <property type="protein sequence ID" value="SFL97317.1"/>
    <property type="molecule type" value="Genomic_DNA"/>
</dbReference>
<accession>A0A8G2C4H7</accession>
<proteinExistence type="predicted"/>
<dbReference type="RefSeq" id="WP_092193353.1">
    <property type="nucleotide sequence ID" value="NZ_FOTO01000010.1"/>
</dbReference>
<gene>
    <name evidence="1" type="ORF">SAMN05421830_110110</name>
</gene>
<reference evidence="1 2" key="1">
    <citation type="submission" date="2016-10" db="EMBL/GenBank/DDBJ databases">
        <authorList>
            <person name="Varghese N."/>
            <person name="Submissions S."/>
        </authorList>
    </citation>
    <scope>NUCLEOTIDE SEQUENCE [LARGE SCALE GENOMIC DNA]</scope>
    <source>
        <strain evidence="1 2">DSM 1741</strain>
    </source>
</reference>
<comment type="caution">
    <text evidence="1">The sequence shown here is derived from an EMBL/GenBank/DDBJ whole genome shotgun (WGS) entry which is preliminary data.</text>
</comment>
<evidence type="ECO:0000313" key="2">
    <source>
        <dbReference type="Proteomes" id="UP000199581"/>
    </source>
</evidence>
<protein>
    <submittedName>
        <fullName evidence="1">Uncharacterized protein</fullName>
    </submittedName>
</protein>
<organism evidence="1 2">
    <name type="scientific">Desulfomicrobium norvegicum (strain DSM 1741 / NCIMB 8310)</name>
    <name type="common">Desulfovibrio baculatus (strain Norway 4)</name>
    <name type="synonym">Desulfovibrio desulfuricans (strain Norway 4)</name>
    <dbReference type="NCBI Taxonomy" id="52561"/>
    <lineage>
        <taxon>Bacteria</taxon>
        <taxon>Pseudomonadati</taxon>
        <taxon>Thermodesulfobacteriota</taxon>
        <taxon>Desulfovibrionia</taxon>
        <taxon>Desulfovibrionales</taxon>
        <taxon>Desulfomicrobiaceae</taxon>
        <taxon>Desulfomicrobium</taxon>
    </lineage>
</organism>
<name>A0A8G2C4H7_DESNO</name>
<dbReference type="OrthoDB" id="5470111at2"/>
<dbReference type="Proteomes" id="UP000199581">
    <property type="component" value="Unassembled WGS sequence"/>
</dbReference>
<keyword evidence="2" id="KW-1185">Reference proteome</keyword>
<evidence type="ECO:0000313" key="1">
    <source>
        <dbReference type="EMBL" id="SFL97317.1"/>
    </source>
</evidence>